<protein>
    <submittedName>
        <fullName evidence="2">Uncharacterized protein</fullName>
    </submittedName>
</protein>
<evidence type="ECO:0000256" key="1">
    <source>
        <dbReference type="SAM" id="Phobius"/>
    </source>
</evidence>
<gene>
    <name evidence="2" type="ORF">HMPREF3208_00500</name>
</gene>
<reference evidence="2 3" key="1">
    <citation type="submission" date="2016-01" db="EMBL/GenBank/DDBJ databases">
        <authorList>
            <person name="Oliw E.H."/>
        </authorList>
    </citation>
    <scope>NUCLEOTIDE SEQUENCE [LARGE SCALE GENOMIC DNA]</scope>
    <source>
        <strain evidence="2 3">PSS_7772B</strain>
    </source>
</reference>
<dbReference type="AlphaFoldDB" id="A0A133NZ87"/>
<keyword evidence="1" id="KW-0812">Transmembrane</keyword>
<keyword evidence="1" id="KW-0472">Membrane</keyword>
<sequence>MLNLFGVRLRGVSEEDILMYKVLMFVLKLVMFTAVNFMFLYLSMVVYGHDFGVMFKTYGNALGPFTFMLALMTTMLLPNEGTIFEGKRQKVC</sequence>
<dbReference type="EMBL" id="LRQB01000030">
    <property type="protein sequence ID" value="KXA21578.1"/>
    <property type="molecule type" value="Genomic_DNA"/>
</dbReference>
<feature type="transmembrane region" description="Helical" evidence="1">
    <location>
        <begin position="20"/>
        <end position="41"/>
    </location>
</feature>
<dbReference type="PATRIC" id="fig|2702.100.peg.479"/>
<evidence type="ECO:0000313" key="3">
    <source>
        <dbReference type="Proteomes" id="UP000070687"/>
    </source>
</evidence>
<feature type="transmembrane region" description="Helical" evidence="1">
    <location>
        <begin position="61"/>
        <end position="78"/>
    </location>
</feature>
<evidence type="ECO:0000313" key="2">
    <source>
        <dbReference type="EMBL" id="KXA21578.1"/>
    </source>
</evidence>
<keyword evidence="1" id="KW-1133">Transmembrane helix</keyword>
<proteinExistence type="predicted"/>
<comment type="caution">
    <text evidence="2">The sequence shown here is derived from an EMBL/GenBank/DDBJ whole genome shotgun (WGS) entry which is preliminary data.</text>
</comment>
<accession>A0A133NZ87</accession>
<name>A0A133NZ87_GARVA</name>
<dbReference type="RefSeq" id="WP_016637462.1">
    <property type="nucleotide sequence ID" value="NZ_KQ956850.1"/>
</dbReference>
<dbReference type="Proteomes" id="UP000070687">
    <property type="component" value="Unassembled WGS sequence"/>
</dbReference>
<organism evidence="2 3">
    <name type="scientific">Gardnerella vaginalis</name>
    <dbReference type="NCBI Taxonomy" id="2702"/>
    <lineage>
        <taxon>Bacteria</taxon>
        <taxon>Bacillati</taxon>
        <taxon>Actinomycetota</taxon>
        <taxon>Actinomycetes</taxon>
        <taxon>Bifidobacteriales</taxon>
        <taxon>Bifidobacteriaceae</taxon>
        <taxon>Gardnerella</taxon>
    </lineage>
</organism>